<keyword evidence="2" id="KW-1185">Reference proteome</keyword>
<accession>A0A1I4G9D9</accession>
<evidence type="ECO:0000313" key="1">
    <source>
        <dbReference type="EMBL" id="SFL26665.1"/>
    </source>
</evidence>
<dbReference type="OrthoDB" id="7998376at2"/>
<sequence length="80" mass="9052">MRDRTVYQNCPRSSEILFVAADATWRTEAARLLDRQTDDPDLAQCPEAHGRPHSLLRLAYEARERALAGWEASRRAEAAA</sequence>
<name>A0A1I4G9D9_9HYPH</name>
<dbReference type="RefSeq" id="WP_131803838.1">
    <property type="nucleotide sequence ID" value="NZ_FOSV01000011.1"/>
</dbReference>
<dbReference type="Proteomes" id="UP000198804">
    <property type="component" value="Unassembled WGS sequence"/>
</dbReference>
<dbReference type="EMBL" id="FOSV01000011">
    <property type="protein sequence ID" value="SFL26665.1"/>
    <property type="molecule type" value="Genomic_DNA"/>
</dbReference>
<evidence type="ECO:0000313" key="2">
    <source>
        <dbReference type="Proteomes" id="UP000198804"/>
    </source>
</evidence>
<proteinExistence type="predicted"/>
<dbReference type="AlphaFoldDB" id="A0A1I4G9D9"/>
<protein>
    <submittedName>
        <fullName evidence="1">Uncharacterized protein</fullName>
    </submittedName>
</protein>
<gene>
    <name evidence="1" type="ORF">SAMN04488125_111158</name>
</gene>
<reference evidence="2" key="1">
    <citation type="submission" date="2016-10" db="EMBL/GenBank/DDBJ databases">
        <authorList>
            <person name="Varghese N."/>
            <person name="Submissions S."/>
        </authorList>
    </citation>
    <scope>NUCLEOTIDE SEQUENCE [LARGE SCALE GENOMIC DNA]</scope>
    <source>
        <strain evidence="2">CGMCC 1.6474</strain>
    </source>
</reference>
<organism evidence="1 2">
    <name type="scientific">Methylorubrum salsuginis</name>
    <dbReference type="NCBI Taxonomy" id="414703"/>
    <lineage>
        <taxon>Bacteria</taxon>
        <taxon>Pseudomonadati</taxon>
        <taxon>Pseudomonadota</taxon>
        <taxon>Alphaproteobacteria</taxon>
        <taxon>Hyphomicrobiales</taxon>
        <taxon>Methylobacteriaceae</taxon>
        <taxon>Methylorubrum</taxon>
    </lineage>
</organism>